<dbReference type="AlphaFoldDB" id="A0A164PF43"/>
<dbReference type="EMBL" id="KV419434">
    <property type="protein sequence ID" value="KZS88666.1"/>
    <property type="molecule type" value="Genomic_DNA"/>
</dbReference>
<proteinExistence type="predicted"/>
<evidence type="ECO:0000313" key="4">
    <source>
        <dbReference type="Proteomes" id="UP000076722"/>
    </source>
</evidence>
<gene>
    <name evidence="3" type="ORF">SISNIDRAFT_489908</name>
</gene>
<feature type="region of interest" description="Disordered" evidence="1">
    <location>
        <begin position="361"/>
        <end position="381"/>
    </location>
</feature>
<organism evidence="3 4">
    <name type="scientific">Sistotremastrum niveocremeum HHB9708</name>
    <dbReference type="NCBI Taxonomy" id="1314777"/>
    <lineage>
        <taxon>Eukaryota</taxon>
        <taxon>Fungi</taxon>
        <taxon>Dikarya</taxon>
        <taxon>Basidiomycota</taxon>
        <taxon>Agaricomycotina</taxon>
        <taxon>Agaricomycetes</taxon>
        <taxon>Sistotremastrales</taxon>
        <taxon>Sistotremastraceae</taxon>
        <taxon>Sertulicium</taxon>
        <taxon>Sertulicium niveocremeum</taxon>
    </lineage>
</organism>
<keyword evidence="4" id="KW-1185">Reference proteome</keyword>
<keyword evidence="2" id="KW-0732">Signal</keyword>
<evidence type="ECO:0008006" key="5">
    <source>
        <dbReference type="Google" id="ProtNLM"/>
    </source>
</evidence>
<protein>
    <recommendedName>
        <fullName evidence="5">F-box domain-containing protein</fullName>
    </recommendedName>
</protein>
<name>A0A164PF43_9AGAM</name>
<dbReference type="Proteomes" id="UP000076722">
    <property type="component" value="Unassembled WGS sequence"/>
</dbReference>
<evidence type="ECO:0000256" key="2">
    <source>
        <dbReference type="SAM" id="SignalP"/>
    </source>
</evidence>
<evidence type="ECO:0000256" key="1">
    <source>
        <dbReference type="SAM" id="MobiDB-lite"/>
    </source>
</evidence>
<sequence>MAQFNNLALELVLVIMMNVGVGEIVSFSQTCSRYRQLVMKTEILGNARDSDLLDLPLGITLQTIDPETLFNVALDALALRHRISFADRLVSKRSDFMQFDESRPDPTPIAICHDVLLFPAYGLQALELVILSGGGHQRTISVPTPIPCFLHADIAVIENAVILAFLVGSEGSYHLHVKEISMDQATFGTQTTHVECIVPALGDLYKLRVLIRDDHACVLGTQRTQPDVRPDTSFFACNWRKKKGISSLAYIANTIDQSWDLSYSAWADFSPIGNSVLFRHNIRHHRDPHILVTELLIPDDEEMYPLDTVPVPEPTRTAINPHPFICLHEDDTSSVWLPDARVVRMDDTGNIVVDVFADHSTVDSDSDSDSEDFRAPGGVPGTVERFTIRDSTLKGLEPEVKTSRIAVKALQSGLGSRMESIRLYPNRGQRNRHRSTKPLMLLAQAPHSLSEPRWLEMILPDGFGEAYRWRDIDYFHFDVSRGRLLMLTMEGILRIQY</sequence>
<feature type="signal peptide" evidence="2">
    <location>
        <begin position="1"/>
        <end position="22"/>
    </location>
</feature>
<feature type="chain" id="PRO_5007852277" description="F-box domain-containing protein" evidence="2">
    <location>
        <begin position="23"/>
        <end position="497"/>
    </location>
</feature>
<reference evidence="3 4" key="1">
    <citation type="journal article" date="2016" name="Mol. Biol. Evol.">
        <title>Comparative Genomics of Early-Diverging Mushroom-Forming Fungi Provides Insights into the Origins of Lignocellulose Decay Capabilities.</title>
        <authorList>
            <person name="Nagy L.G."/>
            <person name="Riley R."/>
            <person name="Tritt A."/>
            <person name="Adam C."/>
            <person name="Daum C."/>
            <person name="Floudas D."/>
            <person name="Sun H."/>
            <person name="Yadav J.S."/>
            <person name="Pangilinan J."/>
            <person name="Larsson K.H."/>
            <person name="Matsuura K."/>
            <person name="Barry K."/>
            <person name="Labutti K."/>
            <person name="Kuo R."/>
            <person name="Ohm R.A."/>
            <person name="Bhattacharya S.S."/>
            <person name="Shirouzu T."/>
            <person name="Yoshinaga Y."/>
            <person name="Martin F.M."/>
            <person name="Grigoriev I.V."/>
            <person name="Hibbett D.S."/>
        </authorList>
    </citation>
    <scope>NUCLEOTIDE SEQUENCE [LARGE SCALE GENOMIC DNA]</scope>
    <source>
        <strain evidence="3 4">HHB9708</strain>
    </source>
</reference>
<evidence type="ECO:0000313" key="3">
    <source>
        <dbReference type="EMBL" id="KZS88666.1"/>
    </source>
</evidence>
<accession>A0A164PF43</accession>